<dbReference type="SUPFAM" id="SSF54364">
    <property type="entry name" value="Translation initiation factor IF3, N-terminal domain"/>
    <property type="match status" value="1"/>
</dbReference>
<name>A0A7X9E734_UNCKA</name>
<dbReference type="GO" id="GO:0032790">
    <property type="term" value="P:ribosome disassembly"/>
    <property type="evidence" value="ECO:0007669"/>
    <property type="project" value="TreeGrafter"/>
</dbReference>
<keyword evidence="3" id="KW-0648">Protein biosynthesis</keyword>
<evidence type="ECO:0000313" key="8">
    <source>
        <dbReference type="Proteomes" id="UP000590542"/>
    </source>
</evidence>
<comment type="caution">
    <text evidence="7">The sequence shown here is derived from an EMBL/GenBank/DDBJ whole genome shotgun (WGS) entry which is preliminary data.</text>
</comment>
<dbReference type="PANTHER" id="PTHR10938">
    <property type="entry name" value="TRANSLATION INITIATION FACTOR IF-3"/>
    <property type="match status" value="1"/>
</dbReference>
<feature type="domain" description="Translation initiation factor 3 C-terminal" evidence="5">
    <location>
        <begin position="96"/>
        <end position="179"/>
    </location>
</feature>
<organism evidence="7 8">
    <name type="scientific">candidate division WWE3 bacterium</name>
    <dbReference type="NCBI Taxonomy" id="2053526"/>
    <lineage>
        <taxon>Bacteria</taxon>
        <taxon>Katanobacteria</taxon>
    </lineage>
</organism>
<dbReference type="PANTHER" id="PTHR10938:SF0">
    <property type="entry name" value="TRANSLATION INITIATION FACTOR IF-3, MITOCHONDRIAL"/>
    <property type="match status" value="1"/>
</dbReference>
<evidence type="ECO:0000256" key="4">
    <source>
        <dbReference type="NCBIfam" id="TIGR00168"/>
    </source>
</evidence>
<dbReference type="InterPro" id="IPR019815">
    <property type="entry name" value="Translation_initiation_fac_3_C"/>
</dbReference>
<reference evidence="7 8" key="1">
    <citation type="journal article" date="2020" name="Biotechnol. Biofuels">
        <title>New insights from the biogas microbiome by comprehensive genome-resolved metagenomics of nearly 1600 species originating from multiple anaerobic digesters.</title>
        <authorList>
            <person name="Campanaro S."/>
            <person name="Treu L."/>
            <person name="Rodriguez-R L.M."/>
            <person name="Kovalovszki A."/>
            <person name="Ziels R.M."/>
            <person name="Maus I."/>
            <person name="Zhu X."/>
            <person name="Kougias P.G."/>
            <person name="Basile A."/>
            <person name="Luo G."/>
            <person name="Schluter A."/>
            <person name="Konstantinidis K.T."/>
            <person name="Angelidaki I."/>
        </authorList>
    </citation>
    <scope>NUCLEOTIDE SEQUENCE [LARGE SCALE GENOMIC DNA]</scope>
    <source>
        <strain evidence="7">AS27yjCOA_202</strain>
    </source>
</reference>
<dbReference type="GO" id="GO:0043022">
    <property type="term" value="F:ribosome binding"/>
    <property type="evidence" value="ECO:0007669"/>
    <property type="project" value="TreeGrafter"/>
</dbReference>
<evidence type="ECO:0000256" key="3">
    <source>
        <dbReference type="ARBA" id="ARBA00022917"/>
    </source>
</evidence>
<evidence type="ECO:0000256" key="1">
    <source>
        <dbReference type="ARBA" id="ARBA00005439"/>
    </source>
</evidence>
<comment type="similarity">
    <text evidence="1">Belongs to the IF-3 family.</text>
</comment>
<dbReference type="Gene3D" id="3.30.110.10">
    <property type="entry name" value="Translation initiation factor 3 (IF-3), C-terminal domain"/>
    <property type="match status" value="1"/>
</dbReference>
<dbReference type="InterPro" id="IPR019814">
    <property type="entry name" value="Translation_initiation_fac_3_N"/>
</dbReference>
<dbReference type="Proteomes" id="UP000590542">
    <property type="component" value="Unassembled WGS sequence"/>
</dbReference>
<dbReference type="GO" id="GO:0003743">
    <property type="term" value="F:translation initiation factor activity"/>
    <property type="evidence" value="ECO:0007669"/>
    <property type="project" value="UniProtKB-UniRule"/>
</dbReference>
<evidence type="ECO:0000259" key="5">
    <source>
        <dbReference type="Pfam" id="PF00707"/>
    </source>
</evidence>
<protein>
    <recommendedName>
        <fullName evidence="4">Translation initiation factor IF-3</fullName>
    </recommendedName>
</protein>
<keyword evidence="2 7" id="KW-0396">Initiation factor</keyword>
<accession>A0A7X9E734</accession>
<dbReference type="EMBL" id="JAAZNV010000007">
    <property type="protein sequence ID" value="NMB91629.1"/>
    <property type="molecule type" value="Genomic_DNA"/>
</dbReference>
<dbReference type="InterPro" id="IPR036788">
    <property type="entry name" value="T_IF-3_C_sf"/>
</dbReference>
<dbReference type="Pfam" id="PF00707">
    <property type="entry name" value="IF3_C"/>
    <property type="match status" value="1"/>
</dbReference>
<dbReference type="InterPro" id="IPR036787">
    <property type="entry name" value="T_IF-3_N_sf"/>
</dbReference>
<sequence>MYGKLSRFEEEFRIPNWYIKNEQIKNDKIRVISEKGENIGVLPIGEALKLAREKELDLVLVVPNANPPVAKMVEFSKFLYEERKKESAAKAKSRKTEIKEFRMGPTTGEGDINRFVTRARGFIQEGNKVKITVVMKGREAMFPEVAINQIKKVEKELSDVAKLESEPKKMGNIVWVMFTGK</sequence>
<evidence type="ECO:0000313" key="7">
    <source>
        <dbReference type="EMBL" id="NMB91629.1"/>
    </source>
</evidence>
<dbReference type="Pfam" id="PF05198">
    <property type="entry name" value="IF3_N"/>
    <property type="match status" value="1"/>
</dbReference>
<proteinExistence type="inferred from homology"/>
<gene>
    <name evidence="7" type="ORF">GYA37_02135</name>
</gene>
<dbReference type="GO" id="GO:0005829">
    <property type="term" value="C:cytosol"/>
    <property type="evidence" value="ECO:0007669"/>
    <property type="project" value="TreeGrafter"/>
</dbReference>
<dbReference type="SUPFAM" id="SSF55200">
    <property type="entry name" value="Translation initiation factor IF3, C-terminal domain"/>
    <property type="match status" value="1"/>
</dbReference>
<evidence type="ECO:0000259" key="6">
    <source>
        <dbReference type="Pfam" id="PF05198"/>
    </source>
</evidence>
<feature type="domain" description="Translation initiation factor 3 N-terminal" evidence="6">
    <location>
        <begin position="21"/>
        <end position="88"/>
    </location>
</feature>
<dbReference type="AlphaFoldDB" id="A0A7X9E734"/>
<dbReference type="InterPro" id="IPR001288">
    <property type="entry name" value="Translation_initiation_fac_3"/>
</dbReference>
<dbReference type="GO" id="GO:0016020">
    <property type="term" value="C:membrane"/>
    <property type="evidence" value="ECO:0007669"/>
    <property type="project" value="TreeGrafter"/>
</dbReference>
<dbReference type="NCBIfam" id="TIGR00168">
    <property type="entry name" value="infC"/>
    <property type="match status" value="1"/>
</dbReference>
<dbReference type="Gene3D" id="3.10.20.80">
    <property type="entry name" value="Translation initiation factor 3 (IF-3), N-terminal domain"/>
    <property type="match status" value="1"/>
</dbReference>
<evidence type="ECO:0000256" key="2">
    <source>
        <dbReference type="ARBA" id="ARBA00022540"/>
    </source>
</evidence>